<name>A0ACC1L0U1_9FUNG</name>
<proteinExistence type="predicted"/>
<reference evidence="1" key="1">
    <citation type="submission" date="2022-07" db="EMBL/GenBank/DDBJ databases">
        <title>Phylogenomic reconstructions and comparative analyses of Kickxellomycotina fungi.</title>
        <authorList>
            <person name="Reynolds N.K."/>
            <person name="Stajich J.E."/>
            <person name="Barry K."/>
            <person name="Grigoriev I.V."/>
            <person name="Crous P."/>
            <person name="Smith M.E."/>
        </authorList>
    </citation>
    <scope>NUCLEOTIDE SEQUENCE</scope>
    <source>
        <strain evidence="1">BCRC 34780</strain>
    </source>
</reference>
<protein>
    <submittedName>
        <fullName evidence="1">Uncharacterized protein</fullName>
    </submittedName>
</protein>
<dbReference type="EMBL" id="JANBUN010001198">
    <property type="protein sequence ID" value="KAJ2799192.1"/>
    <property type="molecule type" value="Genomic_DNA"/>
</dbReference>
<feature type="non-terminal residue" evidence="1">
    <location>
        <position position="1049"/>
    </location>
</feature>
<sequence>EGSASLAAAPLDHMLQRRQDQLRRLAESAAGTAEAQNDYYKELLAPGLQGTKAPLVIARIEQGDHATDMDTLHLYLRALMECKTPPERAAQRLVSLLKSRPQLVADLTGASGKDGYEKVLQSLVKMGGLSDMRDGQDAVSLQDSQRSSGDTQKGAKSVDSLEDEGADEDVVKKKSEFRNGSSQNPMHVVLQEKTGSFVWGGIKWLITTALYAFCILTVVDVALESSGVMKARDKVKEFTPMEMTTAVRFADVQGCEEAKEELQDLVQFLKKPQDFAEVGGRLPKGVLLTGPPGTGKTLLARAVAGEAGVPFFFMSGSEFDEIYVGVGASVTGDTPVLVRDHDGTRMAEIGAYIDQYYAGADEGFVVPVSGVQTLGYSGGPKADSCAWTTVRQVYRHKVDTVYEIQYLGDTVRTTGDHSVFIRSGDEIKAVQARDLCVGDVLVDMPAGRGSSSSSSSSARHVPSSLCLWTPESSEQVRDACRARGIVEDVPVTPALAWLLGVYSVRGAASQGRLCLRFAETEGELAQKTADAMSSVFGVPSSSADPSGAGATGWELSYPAPLAQFFERLCGGSVRRVPEFLWTAPARLYRSYLDGCVLGGASKPAADVVLESPDRGLLRELAWLASIHRFRATLRTQKDAPDNASWVLEIQSAQGGTGSQRDGAAIESIRRVPFSGHVYDFCGCDHEAFFGGNNAVLLHNSKVRSLFSAARKKSPSIVFIDEIDTIGSKRSTRDHSYMKQTLNQLLVDLDGFSQTEGVVFMAATNFPEVLDPALTRPGRFDRIVQVPLPDVRGRAAILKKHAEKITLAGDVDLNVVARGTPGFSGAELENLLNLAAIEASKQHARMVTNRHLEFAKDRVIMGSERKSAVITPENKLATAYHEGGHTLAAMYTPGAMPLHKVTVMPRGHALGVTVQLPENDRESVSRQEYIAEIDVCMGGRAAEELVFGPDRVTSGCSSDLQRATRVATAMVTQFGMSDKIGLVAYNDEQREKLSAAGKQSIENEVRILNELANARVMKLLLDHREELDRLAQALVEYETLDKNEIERAVK</sequence>
<feature type="non-terminal residue" evidence="1">
    <location>
        <position position="1"/>
    </location>
</feature>
<evidence type="ECO:0000313" key="1">
    <source>
        <dbReference type="EMBL" id="KAJ2799192.1"/>
    </source>
</evidence>
<comment type="caution">
    <text evidence="1">The sequence shown here is derived from an EMBL/GenBank/DDBJ whole genome shotgun (WGS) entry which is preliminary data.</text>
</comment>
<organism evidence="1 2">
    <name type="scientific">Coemansia helicoidea</name>
    <dbReference type="NCBI Taxonomy" id="1286919"/>
    <lineage>
        <taxon>Eukaryota</taxon>
        <taxon>Fungi</taxon>
        <taxon>Fungi incertae sedis</taxon>
        <taxon>Zoopagomycota</taxon>
        <taxon>Kickxellomycotina</taxon>
        <taxon>Kickxellomycetes</taxon>
        <taxon>Kickxellales</taxon>
        <taxon>Kickxellaceae</taxon>
        <taxon>Coemansia</taxon>
    </lineage>
</organism>
<keyword evidence="2" id="KW-1185">Reference proteome</keyword>
<accession>A0ACC1L0U1</accession>
<dbReference type="Proteomes" id="UP001140087">
    <property type="component" value="Unassembled WGS sequence"/>
</dbReference>
<evidence type="ECO:0000313" key="2">
    <source>
        <dbReference type="Proteomes" id="UP001140087"/>
    </source>
</evidence>
<gene>
    <name evidence="1" type="ORF">H4R21_003638</name>
</gene>